<dbReference type="AlphaFoldDB" id="A0A6M8NI20"/>
<geneLocation type="plasmid" evidence="1">
    <name>pAFAEC</name>
</geneLocation>
<dbReference type="KEGG" id="afc:AFAEC_a0122"/>
<evidence type="ECO:0000313" key="1">
    <source>
        <dbReference type="EMBL" id="QKF74563.1"/>
    </source>
</evidence>
<gene>
    <name evidence="1" type="ORF">AFAEC_a0122</name>
</gene>
<dbReference type="RefSeq" id="WP_026805432.1">
    <property type="nucleotide sequence ID" value="NZ_CP053838.1"/>
</dbReference>
<keyword evidence="1" id="KW-0614">Plasmid</keyword>
<dbReference type="OrthoDB" id="9839295at2"/>
<name>A0A6M8NI20_9BACT</name>
<organism evidence="1">
    <name type="scientific">Aliarcobacter faecis</name>
    <dbReference type="NCBI Taxonomy" id="1564138"/>
    <lineage>
        <taxon>Bacteria</taxon>
        <taxon>Pseudomonadati</taxon>
        <taxon>Campylobacterota</taxon>
        <taxon>Epsilonproteobacteria</taxon>
        <taxon>Campylobacterales</taxon>
        <taxon>Arcobacteraceae</taxon>
        <taxon>Aliarcobacter</taxon>
    </lineage>
</organism>
<sequence length="449" mass="54000">MEEQMSLLDKYFQLYEDKHYKEKIYEFSYASMIGHFIEYKIYKYDEGNLPDQDMINKEFEKTIFEIKDFRLKSKLIPLILFLGEEYWKHLMEVNYFDDIHLILLDDFKSLSFKIDFNQINEFSHIYESHQDMIKGIQKKEFQKIIDFNTNQNMGNHQYNHFIYLIANKFFFDEYCQALDKKDDFTFLFFLSSLENGRTKGFDKRLRILDHLNSNRSLLQINLLEDILLHGDNEDFICKTTIDFSISLELWQQFISFYLEYPSRYPQLFKALSKAIIQLDEKSVDLLLHGIKLSKFLSNESKEALNSCFLNIQKDEIQKYCLETLFLRWLDFIGTSSDYFGSIVLTDIIDLIVVYIRDFLDKNVIIQEIERVLYNLEEIDNKWFIDGLEHSNYFYKQMTKLFVYGFALEKYKLYDLKEKISLICSGAPVLENEKSYQTKTTLQLFKEYIV</sequence>
<dbReference type="EMBL" id="CP053838">
    <property type="protein sequence ID" value="QKF74563.1"/>
    <property type="molecule type" value="Genomic_DNA"/>
</dbReference>
<accession>A0A6M8NI20</accession>
<proteinExistence type="predicted"/>
<reference evidence="1" key="1">
    <citation type="submission" date="2020-05" db="EMBL/GenBank/DDBJ databases">
        <title>Complete genome sequencing of Campylobacter and Arcobacter type strains.</title>
        <authorList>
            <person name="Miller W.G."/>
            <person name="Yee E."/>
        </authorList>
    </citation>
    <scope>NUCLEOTIDE SEQUENCE [LARGE SCALE GENOMIC DNA]</scope>
    <source>
        <strain evidence="1">CCUG 66484</strain>
        <plasmid evidence="1">pAFAEC</plasmid>
    </source>
</reference>
<protein>
    <submittedName>
        <fullName evidence="1">Uncharacterized protein</fullName>
    </submittedName>
</protein>